<dbReference type="AlphaFoldDB" id="A0AAD8FR70"/>
<dbReference type="PANTHER" id="PTHR15721">
    <property type="entry name" value="KIAA0586 PROTEIN"/>
    <property type="match status" value="1"/>
</dbReference>
<proteinExistence type="predicted"/>
<keyword evidence="3" id="KW-1185">Reference proteome</keyword>
<feature type="coiled-coil region" evidence="1">
    <location>
        <begin position="131"/>
        <end position="158"/>
    </location>
</feature>
<dbReference type="GO" id="GO:0036064">
    <property type="term" value="C:ciliary basal body"/>
    <property type="evidence" value="ECO:0007669"/>
    <property type="project" value="TreeGrafter"/>
</dbReference>
<accession>A0AAD8FR70</accession>
<dbReference type="PANTHER" id="PTHR15721:SF2">
    <property type="entry name" value="PROTEIN TALPID3"/>
    <property type="match status" value="1"/>
</dbReference>
<reference evidence="2" key="1">
    <citation type="submission" date="2022-02" db="EMBL/GenBank/DDBJ databases">
        <title>Atlantic sturgeon de novo genome assembly.</title>
        <authorList>
            <person name="Stock M."/>
            <person name="Klopp C."/>
            <person name="Guiguen Y."/>
            <person name="Cabau C."/>
            <person name="Parinello H."/>
            <person name="Santidrian Yebra-Pimentel E."/>
            <person name="Kuhl H."/>
            <person name="Dirks R.P."/>
            <person name="Guessner J."/>
            <person name="Wuertz S."/>
            <person name="Du K."/>
            <person name="Schartl M."/>
        </authorList>
    </citation>
    <scope>NUCLEOTIDE SEQUENCE</scope>
    <source>
        <strain evidence="2">STURGEONOMICS-FGT-2020</strain>
        <tissue evidence="2">Whole blood</tissue>
    </source>
</reference>
<dbReference type="Proteomes" id="UP001230051">
    <property type="component" value="Unassembled WGS sequence"/>
</dbReference>
<protein>
    <submittedName>
        <fullName evidence="2">TALPID3 protein-like</fullName>
    </submittedName>
</protein>
<dbReference type="GO" id="GO:0005814">
    <property type="term" value="C:centriole"/>
    <property type="evidence" value="ECO:0007669"/>
    <property type="project" value="TreeGrafter"/>
</dbReference>
<gene>
    <name evidence="2" type="primary">talpid3</name>
    <name evidence="2" type="ORF">AOXY_G38019</name>
</gene>
<sequence>MGSGSLLTESFPAFEPPSRGSVQAEVAASTAVQKATDVLHNLGRLKNEMQGLLQEGQQWKPSVQHHSKLHDTFTMERSVQSRQNMSHKAIDPTPLQQPLLAGAAPPMDIADLPQLPQPSFLQKSKAPKSMFEDAERILRQVKNNKKVLEENLEAIMRAKDGAALHSQIEALSTNRYGLAL</sequence>
<dbReference type="InterPro" id="IPR029246">
    <property type="entry name" value="TALPID3"/>
</dbReference>
<dbReference type="GO" id="GO:0007224">
    <property type="term" value="P:smoothened signaling pathway"/>
    <property type="evidence" value="ECO:0007669"/>
    <property type="project" value="InterPro"/>
</dbReference>
<dbReference type="Pfam" id="PF15324">
    <property type="entry name" value="TALPID3"/>
    <property type="match status" value="1"/>
</dbReference>
<comment type="caution">
    <text evidence="2">The sequence shown here is derived from an EMBL/GenBank/DDBJ whole genome shotgun (WGS) entry which is preliminary data.</text>
</comment>
<dbReference type="EMBL" id="JAGXEW010000673">
    <property type="protein sequence ID" value="KAK1138176.1"/>
    <property type="molecule type" value="Genomic_DNA"/>
</dbReference>
<keyword evidence="1" id="KW-0175">Coiled coil</keyword>
<evidence type="ECO:0000256" key="1">
    <source>
        <dbReference type="SAM" id="Coils"/>
    </source>
</evidence>
<evidence type="ECO:0000313" key="2">
    <source>
        <dbReference type="EMBL" id="KAK1138176.1"/>
    </source>
</evidence>
<evidence type="ECO:0000313" key="3">
    <source>
        <dbReference type="Proteomes" id="UP001230051"/>
    </source>
</evidence>
<name>A0AAD8FR70_ACIOX</name>
<organism evidence="2 3">
    <name type="scientific">Acipenser oxyrinchus oxyrinchus</name>
    <dbReference type="NCBI Taxonomy" id="40147"/>
    <lineage>
        <taxon>Eukaryota</taxon>
        <taxon>Metazoa</taxon>
        <taxon>Chordata</taxon>
        <taxon>Craniata</taxon>
        <taxon>Vertebrata</taxon>
        <taxon>Euteleostomi</taxon>
        <taxon>Actinopterygii</taxon>
        <taxon>Chondrostei</taxon>
        <taxon>Acipenseriformes</taxon>
        <taxon>Acipenseridae</taxon>
        <taxon>Acipenser</taxon>
    </lineage>
</organism>